<keyword evidence="6 8" id="KW-0460">Magnesium</keyword>
<sequence length="131" mass="15079">MSGKEILVDTNIILYLLNGSDTLEDFLQGKYIYLSFITELELVGYKNITTKEEKRIKDLLHDCSVIALNDLIKQEYIELRKKYHLKLADAIIAATALTLDYPIITADKQFKIIKELKLITYQHTANLTGDR</sequence>
<dbReference type="AlphaFoldDB" id="A0A5B8UWT2"/>
<keyword evidence="5 8" id="KW-0378">Hydrolase</keyword>
<evidence type="ECO:0000256" key="7">
    <source>
        <dbReference type="ARBA" id="ARBA00038093"/>
    </source>
</evidence>
<reference evidence="10 11" key="1">
    <citation type="journal article" date="2017" name="Curr. Microbiol.">
        <title>Mucilaginibacter ginsenosidivorans sp. nov., Isolated from Soil of Ginseng Field.</title>
        <authorList>
            <person name="Kim M.M."/>
            <person name="Siddiqi M.Z."/>
            <person name="Im W.T."/>
        </authorList>
    </citation>
    <scope>NUCLEOTIDE SEQUENCE [LARGE SCALE GENOMIC DNA]</scope>
    <source>
        <strain evidence="10 11">Gsoil 3017</strain>
    </source>
</reference>
<dbReference type="EC" id="3.1.-.-" evidence="8"/>
<evidence type="ECO:0000256" key="5">
    <source>
        <dbReference type="ARBA" id="ARBA00022801"/>
    </source>
</evidence>
<keyword evidence="2 8" id="KW-1277">Toxin-antitoxin system</keyword>
<dbReference type="GO" id="GO:0090729">
    <property type="term" value="F:toxin activity"/>
    <property type="evidence" value="ECO:0007669"/>
    <property type="project" value="UniProtKB-KW"/>
</dbReference>
<dbReference type="InterPro" id="IPR029060">
    <property type="entry name" value="PIN-like_dom_sf"/>
</dbReference>
<dbReference type="HAMAP" id="MF_00265">
    <property type="entry name" value="VapC_Nob1"/>
    <property type="match status" value="1"/>
</dbReference>
<evidence type="ECO:0000259" key="9">
    <source>
        <dbReference type="Pfam" id="PF01850"/>
    </source>
</evidence>
<dbReference type="PANTHER" id="PTHR33653">
    <property type="entry name" value="RIBONUCLEASE VAPC2"/>
    <property type="match status" value="1"/>
</dbReference>
<dbReference type="Gene3D" id="3.40.50.1010">
    <property type="entry name" value="5'-nuclease"/>
    <property type="match status" value="1"/>
</dbReference>
<feature type="domain" description="PIN" evidence="9">
    <location>
        <begin position="6"/>
        <end position="114"/>
    </location>
</feature>
<accession>A0A5B8UWT2</accession>
<dbReference type="EMBL" id="CP042436">
    <property type="protein sequence ID" value="QEC63135.1"/>
    <property type="molecule type" value="Genomic_DNA"/>
</dbReference>
<keyword evidence="4 8" id="KW-0479">Metal-binding</keyword>
<keyword evidence="3 8" id="KW-0540">Nuclease</keyword>
<proteinExistence type="inferred from homology"/>
<feature type="binding site" evidence="8">
    <location>
        <position position="9"/>
    </location>
    <ligand>
        <name>Mg(2+)</name>
        <dbReference type="ChEBI" id="CHEBI:18420"/>
    </ligand>
</feature>
<evidence type="ECO:0000256" key="3">
    <source>
        <dbReference type="ARBA" id="ARBA00022722"/>
    </source>
</evidence>
<protein>
    <recommendedName>
        <fullName evidence="8">Ribonuclease VapC</fullName>
        <shortName evidence="8">RNase VapC</shortName>
        <ecNumber evidence="8">3.1.-.-</ecNumber>
    </recommendedName>
    <alternativeName>
        <fullName evidence="8">Toxin VapC</fullName>
    </alternativeName>
</protein>
<dbReference type="InterPro" id="IPR022907">
    <property type="entry name" value="VapC_family"/>
</dbReference>
<dbReference type="Proteomes" id="UP000321479">
    <property type="component" value="Chromosome"/>
</dbReference>
<evidence type="ECO:0000256" key="4">
    <source>
        <dbReference type="ARBA" id="ARBA00022723"/>
    </source>
</evidence>
<dbReference type="InterPro" id="IPR002716">
    <property type="entry name" value="PIN_dom"/>
</dbReference>
<dbReference type="InterPro" id="IPR050556">
    <property type="entry name" value="Type_II_TA_system_RNase"/>
</dbReference>
<comment type="cofactor">
    <cofactor evidence="1 8">
        <name>Mg(2+)</name>
        <dbReference type="ChEBI" id="CHEBI:18420"/>
    </cofactor>
</comment>
<keyword evidence="11" id="KW-1185">Reference proteome</keyword>
<dbReference type="Pfam" id="PF01850">
    <property type="entry name" value="PIN"/>
    <property type="match status" value="1"/>
</dbReference>
<dbReference type="CDD" id="cd18738">
    <property type="entry name" value="PIN_VapC4-5_FitB-like"/>
    <property type="match status" value="1"/>
</dbReference>
<comment type="similarity">
    <text evidence="7 8">Belongs to the PINc/VapC protein family.</text>
</comment>
<evidence type="ECO:0000313" key="11">
    <source>
        <dbReference type="Proteomes" id="UP000321479"/>
    </source>
</evidence>
<dbReference type="SUPFAM" id="SSF88723">
    <property type="entry name" value="PIN domain-like"/>
    <property type="match status" value="1"/>
</dbReference>
<evidence type="ECO:0000256" key="1">
    <source>
        <dbReference type="ARBA" id="ARBA00001946"/>
    </source>
</evidence>
<comment type="function">
    <text evidence="8">Toxic component of a toxin-antitoxin (TA) system. An RNase.</text>
</comment>
<dbReference type="KEGG" id="mgin:FRZ54_11290"/>
<organism evidence="10 11">
    <name type="scientific">Mucilaginibacter ginsenosidivorans</name>
    <dbReference type="NCBI Taxonomy" id="398053"/>
    <lineage>
        <taxon>Bacteria</taxon>
        <taxon>Pseudomonadati</taxon>
        <taxon>Bacteroidota</taxon>
        <taxon>Sphingobacteriia</taxon>
        <taxon>Sphingobacteriales</taxon>
        <taxon>Sphingobacteriaceae</taxon>
        <taxon>Mucilaginibacter</taxon>
    </lineage>
</organism>
<evidence type="ECO:0000256" key="8">
    <source>
        <dbReference type="HAMAP-Rule" id="MF_00265"/>
    </source>
</evidence>
<evidence type="ECO:0000313" key="10">
    <source>
        <dbReference type="EMBL" id="QEC63135.1"/>
    </source>
</evidence>
<dbReference type="GO" id="GO:0016787">
    <property type="term" value="F:hydrolase activity"/>
    <property type="evidence" value="ECO:0007669"/>
    <property type="project" value="UniProtKB-KW"/>
</dbReference>
<dbReference type="RefSeq" id="WP_147031711.1">
    <property type="nucleotide sequence ID" value="NZ_CP042436.1"/>
</dbReference>
<dbReference type="OrthoDB" id="676982at2"/>
<evidence type="ECO:0000256" key="6">
    <source>
        <dbReference type="ARBA" id="ARBA00022842"/>
    </source>
</evidence>
<dbReference type="PANTHER" id="PTHR33653:SF1">
    <property type="entry name" value="RIBONUCLEASE VAPC2"/>
    <property type="match status" value="1"/>
</dbReference>
<name>A0A5B8UWT2_9SPHI</name>
<evidence type="ECO:0000256" key="2">
    <source>
        <dbReference type="ARBA" id="ARBA00022649"/>
    </source>
</evidence>
<keyword evidence="8" id="KW-0800">Toxin</keyword>
<dbReference type="GO" id="GO:0004540">
    <property type="term" value="F:RNA nuclease activity"/>
    <property type="evidence" value="ECO:0007669"/>
    <property type="project" value="InterPro"/>
</dbReference>
<gene>
    <name evidence="8" type="primary">vapC</name>
    <name evidence="10" type="ORF">FRZ54_11290</name>
</gene>
<feature type="binding site" evidence="8">
    <location>
        <position position="89"/>
    </location>
    <ligand>
        <name>Mg(2+)</name>
        <dbReference type="ChEBI" id="CHEBI:18420"/>
    </ligand>
</feature>
<dbReference type="GO" id="GO:0000287">
    <property type="term" value="F:magnesium ion binding"/>
    <property type="evidence" value="ECO:0007669"/>
    <property type="project" value="UniProtKB-UniRule"/>
</dbReference>